<organism evidence="2">
    <name type="scientific">marine sediment metagenome</name>
    <dbReference type="NCBI Taxonomy" id="412755"/>
    <lineage>
        <taxon>unclassified sequences</taxon>
        <taxon>metagenomes</taxon>
        <taxon>ecological metagenomes</taxon>
    </lineage>
</organism>
<proteinExistence type="predicted"/>
<protein>
    <submittedName>
        <fullName evidence="2">Uncharacterized protein</fullName>
    </submittedName>
</protein>
<evidence type="ECO:0000313" key="2">
    <source>
        <dbReference type="EMBL" id="GAG13132.1"/>
    </source>
</evidence>
<evidence type="ECO:0000256" key="1">
    <source>
        <dbReference type="SAM" id="MobiDB-lite"/>
    </source>
</evidence>
<gene>
    <name evidence="2" type="ORF">S01H1_37609</name>
</gene>
<accession>X0VPQ6</accession>
<name>X0VPQ6_9ZZZZ</name>
<dbReference type="AlphaFoldDB" id="X0VPQ6"/>
<dbReference type="EMBL" id="BARS01023627">
    <property type="protein sequence ID" value="GAG13132.1"/>
    <property type="molecule type" value="Genomic_DNA"/>
</dbReference>
<feature type="non-terminal residue" evidence="2">
    <location>
        <position position="123"/>
    </location>
</feature>
<feature type="region of interest" description="Disordered" evidence="1">
    <location>
        <begin position="95"/>
        <end position="123"/>
    </location>
</feature>
<reference evidence="2" key="1">
    <citation type="journal article" date="2014" name="Front. Microbiol.">
        <title>High frequency of phylogenetically diverse reductive dehalogenase-homologous genes in deep subseafloor sedimentary metagenomes.</title>
        <authorList>
            <person name="Kawai M."/>
            <person name="Futagami T."/>
            <person name="Toyoda A."/>
            <person name="Takaki Y."/>
            <person name="Nishi S."/>
            <person name="Hori S."/>
            <person name="Arai W."/>
            <person name="Tsubouchi T."/>
            <person name="Morono Y."/>
            <person name="Uchiyama I."/>
            <person name="Ito T."/>
            <person name="Fujiyama A."/>
            <person name="Inagaki F."/>
            <person name="Takami H."/>
        </authorList>
    </citation>
    <scope>NUCLEOTIDE SEQUENCE</scope>
    <source>
        <strain evidence="2">Expedition CK06-06</strain>
    </source>
</reference>
<sequence>MQNNSQEKNNINFDYDTFVKGIVSGKIKPATVKRQYDKEGEPFTNYDFPEFKCQVHAHFNDERREEIGICHIKLYGSEEMLSFVDNYALSMLRHHSEEKKTESSQQNKSDEFNKLAQEKRTPR</sequence>
<comment type="caution">
    <text evidence="2">The sequence shown here is derived from an EMBL/GenBank/DDBJ whole genome shotgun (WGS) entry which is preliminary data.</text>
</comment>